<reference evidence="3" key="3">
    <citation type="submission" date="2024-02" db="EMBL/GenBank/DDBJ databases">
        <title>Comparative genomics of Cryptococcus and Kwoniella reveals pathogenesis evolution and contrasting modes of karyotype evolution via chromosome fusion or intercentromeric recombination.</title>
        <authorList>
            <person name="Coelho M.A."/>
            <person name="David-Palma M."/>
            <person name="Shea T."/>
            <person name="Bowers K."/>
            <person name="McGinley-Smith S."/>
            <person name="Mohammad A.W."/>
            <person name="Gnirke A."/>
            <person name="Yurkov A.M."/>
            <person name="Nowrousian M."/>
            <person name="Sun S."/>
            <person name="Cuomo C.A."/>
            <person name="Heitman J."/>
        </authorList>
    </citation>
    <scope>NUCLEOTIDE SEQUENCE</scope>
    <source>
        <strain evidence="3">CBS 10117</strain>
    </source>
</reference>
<proteinExistence type="predicted"/>
<dbReference type="KEGG" id="kdj:28972413"/>
<name>A0A1A5ZU37_9TREE</name>
<dbReference type="EMBL" id="KI894038">
    <property type="protein sequence ID" value="OBR81327.1"/>
    <property type="molecule type" value="Genomic_DNA"/>
</dbReference>
<evidence type="ECO:0000313" key="4">
    <source>
        <dbReference type="Proteomes" id="UP000078595"/>
    </source>
</evidence>
<feature type="region of interest" description="Disordered" evidence="1">
    <location>
        <begin position="256"/>
        <end position="297"/>
    </location>
</feature>
<dbReference type="OrthoDB" id="2565054at2759"/>
<feature type="region of interest" description="Disordered" evidence="1">
    <location>
        <begin position="191"/>
        <end position="236"/>
    </location>
</feature>
<organism evidence="2">
    <name type="scientific">Kwoniella dejecticola CBS 10117</name>
    <dbReference type="NCBI Taxonomy" id="1296121"/>
    <lineage>
        <taxon>Eukaryota</taxon>
        <taxon>Fungi</taxon>
        <taxon>Dikarya</taxon>
        <taxon>Basidiomycota</taxon>
        <taxon>Agaricomycotina</taxon>
        <taxon>Tremellomycetes</taxon>
        <taxon>Tremellales</taxon>
        <taxon>Cryptococcaceae</taxon>
        <taxon>Kwoniella</taxon>
    </lineage>
</organism>
<dbReference type="RefSeq" id="XP_018259169.1">
    <property type="nucleotide sequence ID" value="XM_018411968.1"/>
</dbReference>
<gene>
    <name evidence="2" type="ORF">I303_08714</name>
    <name evidence="3" type="ORF">I303_106643</name>
</gene>
<evidence type="ECO:0000313" key="3">
    <source>
        <dbReference type="EMBL" id="WWC64037.1"/>
    </source>
</evidence>
<feature type="region of interest" description="Disordered" evidence="1">
    <location>
        <begin position="312"/>
        <end position="333"/>
    </location>
</feature>
<feature type="region of interest" description="Disordered" evidence="1">
    <location>
        <begin position="373"/>
        <end position="398"/>
    </location>
</feature>
<dbReference type="AlphaFoldDB" id="A0A1A5ZU37"/>
<feature type="compositionally biased region" description="Low complexity" evidence="1">
    <location>
        <begin position="203"/>
        <end position="227"/>
    </location>
</feature>
<feature type="compositionally biased region" description="Basic and acidic residues" evidence="1">
    <location>
        <begin position="511"/>
        <end position="521"/>
    </location>
</feature>
<sequence>MSSSKRSFGPPCHQWTGRQTIKLLEAIDGSQTYIDALYPNPKSVPYRNSQAEQDRLSIRMALERELCMIILEDSNWMRWMLKNGKIVDGPDGLIWAADEHNDIQDNSNPVRLMLDSLDEKSEQLDSKLAKARAIQNDAESYAMECRVRDDHRRLCDLDWFPIYSRIKSLNHPYWMPRNSRPAKQDAFLSSFAPSTRTPSSITSAAPARSPRVSSSSKKRLSSPIASSHAILETPNQPAHRIFKKAKVYPITPGPSSFTSIGRRLGRKSGTPISISSDSDDGDIIQTPDNTIEIDSSDEDDIVITGFKSSARKPFLRPSPSLSPSPPPDERSKDFFVRRYTRTTERVGYLTSLNESENLQAIRRLSGPIMNRHTVSDSESETDGHAIQFQSKSPIRPRSAIVSAPESGVEVNDRSWEDLIAPHFLEDMFRDTSIRSHRLDLLHARMGLPSVERDAPLARGAQSPPLVLNAQDDIDEETNNSHGVFYPPLIITDGTLEDYPIPIEGSPELTDQDSRELNKGPRDQVVVVV</sequence>
<protein>
    <submittedName>
        <fullName evidence="2">Uncharacterized protein</fullName>
    </submittedName>
</protein>
<evidence type="ECO:0000313" key="2">
    <source>
        <dbReference type="EMBL" id="OBR81327.1"/>
    </source>
</evidence>
<dbReference type="EMBL" id="CP144537">
    <property type="protein sequence ID" value="WWC64037.1"/>
    <property type="molecule type" value="Genomic_DNA"/>
</dbReference>
<dbReference type="Proteomes" id="UP000078595">
    <property type="component" value="Chromosome 8"/>
</dbReference>
<dbReference type="GeneID" id="28972413"/>
<feature type="region of interest" description="Disordered" evidence="1">
    <location>
        <begin position="502"/>
        <end position="522"/>
    </location>
</feature>
<keyword evidence="4" id="KW-1185">Reference proteome</keyword>
<feature type="compositionally biased region" description="Polar residues" evidence="1">
    <location>
        <begin position="191"/>
        <end position="202"/>
    </location>
</feature>
<dbReference type="VEuPathDB" id="FungiDB:I303_08714"/>
<accession>A0A1A5ZU37</accession>
<reference evidence="3" key="2">
    <citation type="submission" date="2013-07" db="EMBL/GenBank/DDBJ databases">
        <authorList>
            <consortium name="The Broad Institute Genome Sequencing Platform"/>
            <person name="Cuomo C."/>
            <person name="Litvintseva A."/>
            <person name="Chen Y."/>
            <person name="Heitman J."/>
            <person name="Sun S."/>
            <person name="Springer D."/>
            <person name="Dromer F."/>
            <person name="Young S.K."/>
            <person name="Zeng Q."/>
            <person name="Gargeya S."/>
            <person name="Fitzgerald M."/>
            <person name="Abouelleil A."/>
            <person name="Alvarado L."/>
            <person name="Berlin A.M."/>
            <person name="Chapman S.B."/>
            <person name="Dewar J."/>
            <person name="Goldberg J."/>
            <person name="Griggs A."/>
            <person name="Gujja S."/>
            <person name="Hansen M."/>
            <person name="Howarth C."/>
            <person name="Imamovic A."/>
            <person name="Larimer J."/>
            <person name="McCowan C."/>
            <person name="Murphy C."/>
            <person name="Pearson M."/>
            <person name="Priest M."/>
            <person name="Roberts A."/>
            <person name="Saif S."/>
            <person name="Shea T."/>
            <person name="Sykes S."/>
            <person name="Wortman J."/>
            <person name="Nusbaum C."/>
            <person name="Birren B."/>
        </authorList>
    </citation>
    <scope>NUCLEOTIDE SEQUENCE</scope>
    <source>
        <strain evidence="3">CBS 10117</strain>
    </source>
</reference>
<evidence type="ECO:0000256" key="1">
    <source>
        <dbReference type="SAM" id="MobiDB-lite"/>
    </source>
</evidence>
<reference evidence="2" key="1">
    <citation type="submission" date="2013-07" db="EMBL/GenBank/DDBJ databases">
        <title>The Genome Sequence of Cryptococcus dejecticola CBS10117.</title>
        <authorList>
            <consortium name="The Broad Institute Genome Sequencing Platform"/>
            <person name="Cuomo C."/>
            <person name="Litvintseva A."/>
            <person name="Chen Y."/>
            <person name="Heitman J."/>
            <person name="Sun S."/>
            <person name="Springer D."/>
            <person name="Dromer F."/>
            <person name="Young S.K."/>
            <person name="Zeng Q."/>
            <person name="Gargeya S."/>
            <person name="Fitzgerald M."/>
            <person name="Abouelleil A."/>
            <person name="Alvarado L."/>
            <person name="Berlin A.M."/>
            <person name="Chapman S.B."/>
            <person name="Dewar J."/>
            <person name="Goldberg J."/>
            <person name="Griggs A."/>
            <person name="Gujja S."/>
            <person name="Hansen M."/>
            <person name="Howarth C."/>
            <person name="Imamovic A."/>
            <person name="Larimer J."/>
            <person name="McCowan C."/>
            <person name="Murphy C."/>
            <person name="Pearson M."/>
            <person name="Priest M."/>
            <person name="Roberts A."/>
            <person name="Saif S."/>
            <person name="Shea T."/>
            <person name="Sykes S."/>
            <person name="Wortman J."/>
            <person name="Nusbaum C."/>
            <person name="Birren B."/>
        </authorList>
    </citation>
    <scope>NUCLEOTIDE SEQUENCE [LARGE SCALE GENOMIC DNA]</scope>
    <source>
        <strain evidence="2">CBS 10117</strain>
    </source>
</reference>